<keyword evidence="3" id="KW-1185">Reference proteome</keyword>
<dbReference type="AlphaFoldDB" id="A0A517S9I1"/>
<name>A0A517S9I1_9PLAN</name>
<dbReference type="InParanoid" id="A0A517S9I1"/>
<gene>
    <name evidence="2" type="ORF">Pan44_07930</name>
</gene>
<evidence type="ECO:0000313" key="3">
    <source>
        <dbReference type="Proteomes" id="UP000315700"/>
    </source>
</evidence>
<feature type="region of interest" description="Disordered" evidence="1">
    <location>
        <begin position="74"/>
        <end position="105"/>
    </location>
</feature>
<feature type="compositionally biased region" description="Basic and acidic residues" evidence="1">
    <location>
        <begin position="74"/>
        <end position="96"/>
    </location>
</feature>
<accession>A0A517S9I1</accession>
<dbReference type="EMBL" id="CP036271">
    <property type="protein sequence ID" value="QDT52781.1"/>
    <property type="molecule type" value="Genomic_DNA"/>
</dbReference>
<dbReference type="Proteomes" id="UP000315700">
    <property type="component" value="Chromosome"/>
</dbReference>
<protein>
    <submittedName>
        <fullName evidence="2">Uncharacterized protein</fullName>
    </submittedName>
</protein>
<evidence type="ECO:0000313" key="2">
    <source>
        <dbReference type="EMBL" id="QDT52781.1"/>
    </source>
</evidence>
<dbReference type="RefSeq" id="WP_197453830.1">
    <property type="nucleotide sequence ID" value="NZ_CP036271.1"/>
</dbReference>
<sequence>MANDRPIHEIRLGKCKAAIWANPTEQGTRYNVTFLRIYKQDDQWETTSSFGRDDLPLVAKLADQAHTWIYEKLAHERDDAANEKAPASDRRSDRSPRTAATTSRR</sequence>
<organism evidence="2 3">
    <name type="scientific">Caulifigura coniformis</name>
    <dbReference type="NCBI Taxonomy" id="2527983"/>
    <lineage>
        <taxon>Bacteria</taxon>
        <taxon>Pseudomonadati</taxon>
        <taxon>Planctomycetota</taxon>
        <taxon>Planctomycetia</taxon>
        <taxon>Planctomycetales</taxon>
        <taxon>Planctomycetaceae</taxon>
        <taxon>Caulifigura</taxon>
    </lineage>
</organism>
<evidence type="ECO:0000256" key="1">
    <source>
        <dbReference type="SAM" id="MobiDB-lite"/>
    </source>
</evidence>
<reference evidence="2 3" key="1">
    <citation type="submission" date="2019-02" db="EMBL/GenBank/DDBJ databases">
        <title>Deep-cultivation of Planctomycetes and their phenomic and genomic characterization uncovers novel biology.</title>
        <authorList>
            <person name="Wiegand S."/>
            <person name="Jogler M."/>
            <person name="Boedeker C."/>
            <person name="Pinto D."/>
            <person name="Vollmers J."/>
            <person name="Rivas-Marin E."/>
            <person name="Kohn T."/>
            <person name="Peeters S.H."/>
            <person name="Heuer A."/>
            <person name="Rast P."/>
            <person name="Oberbeckmann S."/>
            <person name="Bunk B."/>
            <person name="Jeske O."/>
            <person name="Meyerdierks A."/>
            <person name="Storesund J.E."/>
            <person name="Kallscheuer N."/>
            <person name="Luecker S."/>
            <person name="Lage O.M."/>
            <person name="Pohl T."/>
            <person name="Merkel B.J."/>
            <person name="Hornburger P."/>
            <person name="Mueller R.-W."/>
            <person name="Bruemmer F."/>
            <person name="Labrenz M."/>
            <person name="Spormann A.M."/>
            <person name="Op den Camp H."/>
            <person name="Overmann J."/>
            <person name="Amann R."/>
            <person name="Jetten M.S.M."/>
            <person name="Mascher T."/>
            <person name="Medema M.H."/>
            <person name="Devos D.P."/>
            <person name="Kaster A.-K."/>
            <person name="Ovreas L."/>
            <person name="Rohde M."/>
            <person name="Galperin M.Y."/>
            <person name="Jogler C."/>
        </authorList>
    </citation>
    <scope>NUCLEOTIDE SEQUENCE [LARGE SCALE GENOMIC DNA]</scope>
    <source>
        <strain evidence="2 3">Pan44</strain>
    </source>
</reference>
<proteinExistence type="predicted"/>
<dbReference type="KEGG" id="ccos:Pan44_07930"/>